<evidence type="ECO:0000313" key="1">
    <source>
        <dbReference type="EMBL" id="MFC5439115.1"/>
    </source>
</evidence>
<organism evidence="1 2">
    <name type="scientific">Rhodanobacter ginsenosidimutans</name>
    <dbReference type="NCBI Taxonomy" id="490571"/>
    <lineage>
        <taxon>Bacteria</taxon>
        <taxon>Pseudomonadati</taxon>
        <taxon>Pseudomonadota</taxon>
        <taxon>Gammaproteobacteria</taxon>
        <taxon>Lysobacterales</taxon>
        <taxon>Rhodanobacteraceae</taxon>
        <taxon>Rhodanobacter</taxon>
    </lineage>
</organism>
<dbReference type="RefSeq" id="WP_377338447.1">
    <property type="nucleotide sequence ID" value="NZ_JALBWS010000015.1"/>
</dbReference>
<comment type="caution">
    <text evidence="1">The sequence shown here is derived from an EMBL/GenBank/DDBJ whole genome shotgun (WGS) entry which is preliminary data.</text>
</comment>
<accession>A0ABW0JUW1</accession>
<reference evidence="2" key="1">
    <citation type="journal article" date="2019" name="Int. J. Syst. Evol. Microbiol.">
        <title>The Global Catalogue of Microorganisms (GCM) 10K type strain sequencing project: providing services to taxonomists for standard genome sequencing and annotation.</title>
        <authorList>
            <consortium name="The Broad Institute Genomics Platform"/>
            <consortium name="The Broad Institute Genome Sequencing Center for Infectious Disease"/>
            <person name="Wu L."/>
            <person name="Ma J."/>
        </authorList>
    </citation>
    <scope>NUCLEOTIDE SEQUENCE [LARGE SCALE GENOMIC DNA]</scope>
    <source>
        <strain evidence="2">KACC 12822</strain>
    </source>
</reference>
<evidence type="ECO:0000313" key="2">
    <source>
        <dbReference type="Proteomes" id="UP001596018"/>
    </source>
</evidence>
<name>A0ABW0JUW1_9GAMM</name>
<dbReference type="InterPro" id="IPR020518">
    <property type="entry name" value="Tscrpt_reg_PrtN"/>
</dbReference>
<proteinExistence type="predicted"/>
<keyword evidence="2" id="KW-1185">Reference proteome</keyword>
<dbReference type="EMBL" id="JBHSMM010000001">
    <property type="protein sequence ID" value="MFC5439115.1"/>
    <property type="molecule type" value="Genomic_DNA"/>
</dbReference>
<dbReference type="Proteomes" id="UP001596018">
    <property type="component" value="Unassembled WGS sequence"/>
</dbReference>
<protein>
    <submittedName>
        <fullName evidence="1">Pyocin activator PrtN family protein</fullName>
    </submittedName>
</protein>
<gene>
    <name evidence="1" type="ORF">ACFPK0_03690</name>
</gene>
<dbReference type="Pfam" id="PF11112">
    <property type="entry name" value="PyocinActivator"/>
    <property type="match status" value="1"/>
</dbReference>
<sequence length="87" mass="9387">MNTLFLLMAEYGTAQIPLGRCAQLFGMTPEEAAKRAGRAALPVPAFRVGSQKSPWLVDATRLAAYLDERKAQAAADWRRINAAGGPL</sequence>